<keyword evidence="2" id="KW-1185">Reference proteome</keyword>
<dbReference type="AlphaFoldDB" id="A0A0N5BSV3"/>
<evidence type="ECO:0000256" key="1">
    <source>
        <dbReference type="SAM" id="MobiDB-lite"/>
    </source>
</evidence>
<accession>A0A0N5BSV3</accession>
<reference evidence="3" key="1">
    <citation type="submission" date="2017-02" db="UniProtKB">
        <authorList>
            <consortium name="WormBaseParasite"/>
        </authorList>
    </citation>
    <scope>IDENTIFICATION</scope>
</reference>
<organism evidence="2 3">
    <name type="scientific">Strongyloides papillosus</name>
    <name type="common">Intestinal threadworm</name>
    <dbReference type="NCBI Taxonomy" id="174720"/>
    <lineage>
        <taxon>Eukaryota</taxon>
        <taxon>Metazoa</taxon>
        <taxon>Ecdysozoa</taxon>
        <taxon>Nematoda</taxon>
        <taxon>Chromadorea</taxon>
        <taxon>Rhabditida</taxon>
        <taxon>Tylenchina</taxon>
        <taxon>Panagrolaimomorpha</taxon>
        <taxon>Strongyloidoidea</taxon>
        <taxon>Strongyloididae</taxon>
        <taxon>Strongyloides</taxon>
    </lineage>
</organism>
<dbReference type="STRING" id="174720.A0A0N5BSV3"/>
<proteinExistence type="predicted"/>
<evidence type="ECO:0000313" key="2">
    <source>
        <dbReference type="Proteomes" id="UP000046392"/>
    </source>
</evidence>
<dbReference type="Proteomes" id="UP000046392">
    <property type="component" value="Unplaced"/>
</dbReference>
<sequence length="159" mass="17658">MEDAFLNDSTMDNGPTDFSDLVKELGKPKNDTTPKRISPVSKKRKLSIIPQKKTPGTSHMSNMNRLSSFRKAAKGALLKSPFKKSVVQGEEENNSKSPVDDLINHQFVWSDLSQRQCPSDSQICNIKESFGKVIAEPSNFETEESSVSNFFPCGDDSNI</sequence>
<name>A0A0N5BSV3_STREA</name>
<feature type="compositionally biased region" description="Basic and acidic residues" evidence="1">
    <location>
        <begin position="20"/>
        <end position="34"/>
    </location>
</feature>
<evidence type="ECO:0000313" key="3">
    <source>
        <dbReference type="WBParaSite" id="SPAL_0000894400.1"/>
    </source>
</evidence>
<feature type="region of interest" description="Disordered" evidence="1">
    <location>
        <begin position="1"/>
        <end position="63"/>
    </location>
</feature>
<dbReference type="WBParaSite" id="SPAL_0000894400.1">
    <property type="protein sequence ID" value="SPAL_0000894400.1"/>
    <property type="gene ID" value="SPAL_0000894400"/>
</dbReference>
<protein>
    <submittedName>
        <fullName evidence="3">APC membrane recruitment protein 2</fullName>
    </submittedName>
</protein>
<feature type="compositionally biased region" description="Polar residues" evidence="1">
    <location>
        <begin position="54"/>
        <end position="63"/>
    </location>
</feature>